<keyword evidence="1" id="KW-0805">Transcription regulation</keyword>
<dbReference type="InterPro" id="IPR028082">
    <property type="entry name" value="Peripla_BP_I"/>
</dbReference>
<evidence type="ECO:0000313" key="6">
    <source>
        <dbReference type="Proteomes" id="UP000746503"/>
    </source>
</evidence>
<evidence type="ECO:0000259" key="4">
    <source>
        <dbReference type="Pfam" id="PF13377"/>
    </source>
</evidence>
<keyword evidence="3" id="KW-0804">Transcription</keyword>
<feature type="non-terminal residue" evidence="5">
    <location>
        <position position="1"/>
    </location>
</feature>
<sequence>AASADTPAAGAAATRRLLDDGPVPDALFATSDLLALGALAALRQAGRRVPEDVAVVGFGDGGAAACAEPGLTTVRQPVEEMAAETARLLLRQIDHRGERAPSVIFPPTLTVRATA</sequence>
<dbReference type="PANTHER" id="PTHR30146:SF109">
    <property type="entry name" value="HTH-TYPE TRANSCRIPTIONAL REGULATOR GALS"/>
    <property type="match status" value="1"/>
</dbReference>
<dbReference type="RefSeq" id="WP_167934616.1">
    <property type="nucleotide sequence ID" value="NZ_JAAVJB010000170.1"/>
</dbReference>
<dbReference type="PANTHER" id="PTHR30146">
    <property type="entry name" value="LACI-RELATED TRANSCRIPTIONAL REPRESSOR"/>
    <property type="match status" value="1"/>
</dbReference>
<dbReference type="EMBL" id="JAAVJB010000170">
    <property type="protein sequence ID" value="NJP68108.1"/>
    <property type="molecule type" value="Genomic_DNA"/>
</dbReference>
<evidence type="ECO:0000256" key="2">
    <source>
        <dbReference type="ARBA" id="ARBA00023125"/>
    </source>
</evidence>
<evidence type="ECO:0000256" key="3">
    <source>
        <dbReference type="ARBA" id="ARBA00023163"/>
    </source>
</evidence>
<dbReference type="Proteomes" id="UP000746503">
    <property type="component" value="Unassembled WGS sequence"/>
</dbReference>
<gene>
    <name evidence="5" type="ORF">HCJ92_17825</name>
</gene>
<evidence type="ECO:0000256" key="1">
    <source>
        <dbReference type="ARBA" id="ARBA00023015"/>
    </source>
</evidence>
<proteinExistence type="predicted"/>
<accession>A0ABX1ALX5</accession>
<keyword evidence="6" id="KW-1185">Reference proteome</keyword>
<dbReference type="Pfam" id="PF13377">
    <property type="entry name" value="Peripla_BP_3"/>
    <property type="match status" value="1"/>
</dbReference>
<dbReference type="InterPro" id="IPR046335">
    <property type="entry name" value="LacI/GalR-like_sensor"/>
</dbReference>
<dbReference type="CDD" id="cd06267">
    <property type="entry name" value="PBP1_LacI_sugar_binding-like"/>
    <property type="match status" value="1"/>
</dbReference>
<keyword evidence="2" id="KW-0238">DNA-binding</keyword>
<evidence type="ECO:0000313" key="5">
    <source>
        <dbReference type="EMBL" id="NJP68108.1"/>
    </source>
</evidence>
<feature type="domain" description="Transcriptional regulator LacI/GalR-like sensor" evidence="4">
    <location>
        <begin position="5"/>
        <end position="114"/>
    </location>
</feature>
<protein>
    <submittedName>
        <fullName evidence="5">LacI family transcriptional regulator</fullName>
    </submittedName>
</protein>
<comment type="caution">
    <text evidence="5">The sequence shown here is derived from an EMBL/GenBank/DDBJ whole genome shotgun (WGS) entry which is preliminary data.</text>
</comment>
<reference evidence="5 6" key="1">
    <citation type="submission" date="2020-03" db="EMBL/GenBank/DDBJ databases">
        <title>Draft genome of Streptomyces sp. ventii, isolated from the Axial Seamount in the Pacific Ocean, and resequencing of the two type strains Streptomyces lonarensis strain NCL 716 and Streptomyces bohaiensis strain 11A07.</title>
        <authorList>
            <person name="Loughran R.M."/>
            <person name="Pfannmuller K.M."/>
            <person name="Wasson B.J."/>
            <person name="Deadmond M.C."/>
            <person name="Paddock B.E."/>
            <person name="Koyack M.J."/>
            <person name="Gallegos D.A."/>
            <person name="Mitchell E.A."/>
            <person name="Ushijima B."/>
            <person name="Saw J.H."/>
            <person name="Mcphail K.L."/>
            <person name="Videau P."/>
        </authorList>
    </citation>
    <scope>NUCLEOTIDE SEQUENCE [LARGE SCALE GENOMIC DNA]</scope>
    <source>
        <strain evidence="6">5675061</strain>
    </source>
</reference>
<organism evidence="5 6">
    <name type="scientific">Streptomyces spiramenti</name>
    <dbReference type="NCBI Taxonomy" id="2720606"/>
    <lineage>
        <taxon>Bacteria</taxon>
        <taxon>Bacillati</taxon>
        <taxon>Actinomycetota</taxon>
        <taxon>Actinomycetes</taxon>
        <taxon>Kitasatosporales</taxon>
        <taxon>Streptomycetaceae</taxon>
        <taxon>Streptomyces</taxon>
    </lineage>
</organism>
<name>A0ABX1ALX5_9ACTN</name>
<dbReference type="SUPFAM" id="SSF53822">
    <property type="entry name" value="Periplasmic binding protein-like I"/>
    <property type="match status" value="1"/>
</dbReference>
<dbReference type="Gene3D" id="3.40.50.2300">
    <property type="match status" value="1"/>
</dbReference>